<dbReference type="PANTHER" id="PTHR33110">
    <property type="entry name" value="F-BOX/KELCH-REPEAT PROTEIN-RELATED"/>
    <property type="match status" value="1"/>
</dbReference>
<organism evidence="2">
    <name type="scientific">Aegilops tauschii</name>
    <name type="common">Tausch's goatgrass</name>
    <name type="synonym">Aegilops squarrosa</name>
    <dbReference type="NCBI Taxonomy" id="37682"/>
    <lineage>
        <taxon>Eukaryota</taxon>
        <taxon>Viridiplantae</taxon>
        <taxon>Streptophyta</taxon>
        <taxon>Embryophyta</taxon>
        <taxon>Tracheophyta</taxon>
        <taxon>Spermatophyta</taxon>
        <taxon>Magnoliopsida</taxon>
        <taxon>Liliopsida</taxon>
        <taxon>Poales</taxon>
        <taxon>Poaceae</taxon>
        <taxon>BOP clade</taxon>
        <taxon>Pooideae</taxon>
        <taxon>Triticodae</taxon>
        <taxon>Triticeae</taxon>
        <taxon>Triticinae</taxon>
        <taxon>Aegilops</taxon>
    </lineage>
</organism>
<dbReference type="EnsemblPlants" id="EMT31135">
    <property type="protein sequence ID" value="EMT31135"/>
    <property type="gene ID" value="F775_10363"/>
</dbReference>
<evidence type="ECO:0000259" key="1">
    <source>
        <dbReference type="Pfam" id="PF03478"/>
    </source>
</evidence>
<dbReference type="InterPro" id="IPR005174">
    <property type="entry name" value="KIB1-4_b-propeller"/>
</dbReference>
<feature type="domain" description="KIB1-4 beta-propeller" evidence="1">
    <location>
        <begin position="74"/>
        <end position="302"/>
    </location>
</feature>
<dbReference type="ExpressionAtlas" id="M8C1J0">
    <property type="expression patterns" value="baseline"/>
</dbReference>
<reference evidence="2" key="1">
    <citation type="submission" date="2015-06" db="UniProtKB">
        <authorList>
            <consortium name="EnsemblPlants"/>
        </authorList>
    </citation>
    <scope>IDENTIFICATION</scope>
</reference>
<accession>M8C1J0</accession>
<proteinExistence type="predicted"/>
<dbReference type="PANTHER" id="PTHR33110:SF56">
    <property type="entry name" value="DUF295 DOMAIN-CONTAINING PROTEIN"/>
    <property type="match status" value="1"/>
</dbReference>
<dbReference type="AlphaFoldDB" id="M8C1J0"/>
<dbReference type="Pfam" id="PF03478">
    <property type="entry name" value="Beta-prop_KIB1-4"/>
    <property type="match status" value="1"/>
</dbReference>
<evidence type="ECO:0000313" key="2">
    <source>
        <dbReference type="EnsemblPlants" id="EMT31135"/>
    </source>
</evidence>
<name>M8C1J0_AEGTA</name>
<protein>
    <recommendedName>
        <fullName evidence="1">KIB1-4 beta-propeller domain-containing protein</fullName>
    </recommendedName>
</protein>
<sequence>MGCITSRLSPPATAGLWTGQPPDLLLEVSARLRHATDVVCFHAVCSQPTTGATATLSSQPLGAGSSNASHGNLVASVDGMATWFFAARPEPRLIDIFTGDVARLPPLPDQTRKAIDNFRGVIYKDRTVFLYSFQIRFCLDRFTRYTAFTAAMMCPGDAIWTVVEKRLNLLPEPYAMYHDGKVLVWDDDSFLCFRKDGNIDNIFESGGNVDPDINISHEDNYFLESHGELLWASVMVKRDRSLHGYDKPSMRVMVRALQKEPGSGKRQWVAWEGRILCNLTLFLGSPASFATRLDIGEGCAYFVFRGGVFRYSFVANKAKPVKWVPFELRAVRVWLRPNLTFASTCEIQERLEAQKKAWKS</sequence>